<keyword evidence="3" id="KW-1185">Reference proteome</keyword>
<reference evidence="2" key="1">
    <citation type="submission" date="2023-01" db="EMBL/GenBank/DDBJ databases">
        <authorList>
            <person name="Van Ghelder C."/>
            <person name="Rancurel C."/>
        </authorList>
    </citation>
    <scope>NUCLEOTIDE SEQUENCE</scope>
    <source>
        <strain evidence="2">CNCM I-4278</strain>
    </source>
</reference>
<evidence type="ECO:0000256" key="1">
    <source>
        <dbReference type="ARBA" id="ARBA00022679"/>
    </source>
</evidence>
<dbReference type="Gene3D" id="3.30.559.10">
    <property type="entry name" value="Chloramphenicol acetyltransferase-like domain"/>
    <property type="match status" value="2"/>
</dbReference>
<dbReference type="InterPro" id="IPR051283">
    <property type="entry name" value="Sec_Metabolite_Acyltrans"/>
</dbReference>
<comment type="caution">
    <text evidence="2">The sequence shown here is derived from an EMBL/GenBank/DDBJ whole genome shotgun (WGS) entry which is preliminary data.</text>
</comment>
<dbReference type="Pfam" id="PF02458">
    <property type="entry name" value="Transferase"/>
    <property type="match status" value="1"/>
</dbReference>
<dbReference type="AlphaFoldDB" id="A0A9W4XWL5"/>
<name>A0A9W4XWL5_9PLEO</name>
<dbReference type="GO" id="GO:0016740">
    <property type="term" value="F:transferase activity"/>
    <property type="evidence" value="ECO:0007669"/>
    <property type="project" value="UniProtKB-KW"/>
</dbReference>
<keyword evidence="1" id="KW-0808">Transferase</keyword>
<dbReference type="Proteomes" id="UP001152607">
    <property type="component" value="Unassembled WGS sequence"/>
</dbReference>
<protein>
    <submittedName>
        <fullName evidence="2">Uncharacterized protein</fullName>
    </submittedName>
</protein>
<sequence>MSSELVTPSVPLVPGFTKLTPLDQVEPRWLSQLIFVFEVESPDYQDVIEQDLKDGLAATIDEMPFLAAQVVPSDEARGSVQMEISEDSGVWFYTQNIPELNYSTLSHRGFPPSCLSVVDLIPEPRMYDWNCSPVLVMQATFISGGLLLGVSLHHSVVGGRGVSVFANALSKNVGAISEGKPVSQISKQNSSFDIHGFGSVEMNISEFPSCRKIEHGWRVDFQRELLRIDLTGDSEHPKFNILQKMTISCWSISLPVLRSLGQSAPTPDEPVLTTSAMISALIWRHFTRARNLSSRGFKSTRIVNIVDISKRLQPPLSDSYPGNSVVWASSTKDVLKVESGAPLYELAKTITDSIQWWNSERIRGFFGAVDTLPHVAKLEPAVDTNLGPDVSITDNSSYGGMYDMEWGPDLGKATCLRFPNIRIQDGQVSILPSIETEQIDLMISLEETTLARLRQDEEWRAIAKEQI</sequence>
<accession>A0A9W4XWL5</accession>
<evidence type="ECO:0000313" key="3">
    <source>
        <dbReference type="Proteomes" id="UP001152607"/>
    </source>
</evidence>
<organism evidence="2 3">
    <name type="scientific">Periconia digitata</name>
    <dbReference type="NCBI Taxonomy" id="1303443"/>
    <lineage>
        <taxon>Eukaryota</taxon>
        <taxon>Fungi</taxon>
        <taxon>Dikarya</taxon>
        <taxon>Ascomycota</taxon>
        <taxon>Pezizomycotina</taxon>
        <taxon>Dothideomycetes</taxon>
        <taxon>Pleosporomycetidae</taxon>
        <taxon>Pleosporales</taxon>
        <taxon>Massarineae</taxon>
        <taxon>Periconiaceae</taxon>
        <taxon>Periconia</taxon>
    </lineage>
</organism>
<dbReference type="EMBL" id="CAOQHR010000011">
    <property type="protein sequence ID" value="CAI6341061.1"/>
    <property type="molecule type" value="Genomic_DNA"/>
</dbReference>
<dbReference type="InterPro" id="IPR023213">
    <property type="entry name" value="CAT-like_dom_sf"/>
</dbReference>
<proteinExistence type="predicted"/>
<evidence type="ECO:0000313" key="2">
    <source>
        <dbReference type="EMBL" id="CAI6341061.1"/>
    </source>
</evidence>
<gene>
    <name evidence="2" type="ORF">PDIGIT_LOCUS14249</name>
</gene>
<dbReference type="PANTHER" id="PTHR31896:SF64">
    <property type="entry name" value="TRICHOTHECENE 3-O-ACETYLTRANSFERASE"/>
    <property type="match status" value="1"/>
</dbReference>
<dbReference type="PANTHER" id="PTHR31896">
    <property type="entry name" value="FAMILY REGULATORY PROTEIN, PUTATIVE (AFU_ORTHOLOGUE AFUA_3G14730)-RELATED"/>
    <property type="match status" value="1"/>
</dbReference>
<dbReference type="OrthoDB" id="1862401at2759"/>